<feature type="compositionally biased region" description="Basic residues" evidence="3">
    <location>
        <begin position="271"/>
        <end position="352"/>
    </location>
</feature>
<sequence length="450" mass="50720">MSTLFGFLGKILELKMYPSDEFLVHPVAKVCYIRFEESWSVGVAQHLTNTVFVDRALIVVPVADGKLPDEGKAMALTASVTPPVEEPRVSTGLINQLAMGAGGIQVITTQDPTLAALGLPPYPPLPATMDPAKVEEIRRTVYVGNLDSSATTEQLLKFFSQMGEVKYVRMAGGESQPTRFAFVEFTEQSSVGRALQFNGIEFCGRSLKINHSNNAIVKPQAKSSEAAHKEIEEAMRRVREAQSLITAAIEPEMVKQPTAGSPLQLGAAVVTKRRSRSKSHSRRRSSRSRSHSSRRRSRSSSRRRSSSRHRRYHRRSRSRHRSPRRRRRSSSSRRSSRSRRLSRSRSPGRKLRLKDPDRRRESRERRRRKRSHTPRKSRRGSSPLTPPRRSGKKRHKSRSPKRSKGRRSANEDPKAPVARDYDEEEKGYEPARETSPASSPPSGDMDLASD</sequence>
<dbReference type="Proteomes" id="UP001321473">
    <property type="component" value="Unassembled WGS sequence"/>
</dbReference>
<proteinExistence type="predicted"/>
<keyword evidence="1 2" id="KW-0694">RNA-binding</keyword>
<dbReference type="EMBL" id="JARKHS020023112">
    <property type="protein sequence ID" value="KAK8769081.1"/>
    <property type="molecule type" value="Genomic_DNA"/>
</dbReference>
<feature type="compositionally biased region" description="Basic and acidic residues" evidence="3">
    <location>
        <begin position="353"/>
        <end position="364"/>
    </location>
</feature>
<name>A0AAQ4E2Z6_AMBAM</name>
<accession>A0AAQ4E2Z6</accession>
<feature type="compositionally biased region" description="Basic residues" evidence="3">
    <location>
        <begin position="365"/>
        <end position="379"/>
    </location>
</feature>
<dbReference type="PANTHER" id="PTHR32343">
    <property type="entry name" value="SERINE/ARGININE-RICH SPLICING FACTOR"/>
    <property type="match status" value="1"/>
</dbReference>
<evidence type="ECO:0000256" key="3">
    <source>
        <dbReference type="SAM" id="MobiDB-lite"/>
    </source>
</evidence>
<dbReference type="PROSITE" id="PS50102">
    <property type="entry name" value="RRM"/>
    <property type="match status" value="1"/>
</dbReference>
<dbReference type="Gene3D" id="3.30.70.330">
    <property type="match status" value="1"/>
</dbReference>
<dbReference type="InterPro" id="IPR000504">
    <property type="entry name" value="RRM_dom"/>
</dbReference>
<dbReference type="GO" id="GO:0003723">
    <property type="term" value="F:RNA binding"/>
    <property type="evidence" value="ECO:0007669"/>
    <property type="project" value="UniProtKB-UniRule"/>
</dbReference>
<feature type="compositionally biased region" description="Basic residues" evidence="3">
    <location>
        <begin position="389"/>
        <end position="407"/>
    </location>
</feature>
<dbReference type="EMBL" id="JARKHS020029205">
    <property type="protein sequence ID" value="KAK8763582.1"/>
    <property type="molecule type" value="Genomic_DNA"/>
</dbReference>
<dbReference type="SMART" id="SM00360">
    <property type="entry name" value="RRM"/>
    <property type="match status" value="1"/>
</dbReference>
<reference evidence="6 7" key="1">
    <citation type="journal article" date="2023" name="Arcadia Sci">
        <title>De novo assembly of a long-read Amblyomma americanum tick genome.</title>
        <authorList>
            <person name="Chou S."/>
            <person name="Poskanzer K.E."/>
            <person name="Rollins M."/>
            <person name="Thuy-Boun P.S."/>
        </authorList>
    </citation>
    <scope>NUCLEOTIDE SEQUENCE [LARGE SCALE GENOMIC DNA]</scope>
    <source>
        <strain evidence="6">F_SG_1</strain>
        <tissue evidence="6">Salivary glands</tissue>
    </source>
</reference>
<protein>
    <recommendedName>
        <fullName evidence="4">RRM domain-containing protein</fullName>
    </recommendedName>
</protein>
<dbReference type="GO" id="GO:0005654">
    <property type="term" value="C:nucleoplasm"/>
    <property type="evidence" value="ECO:0007669"/>
    <property type="project" value="TreeGrafter"/>
</dbReference>
<dbReference type="Pfam" id="PF00076">
    <property type="entry name" value="RRM_1"/>
    <property type="match status" value="1"/>
</dbReference>
<dbReference type="InterPro" id="IPR034192">
    <property type="entry name" value="SREK1_RRM2"/>
</dbReference>
<gene>
    <name evidence="6" type="ORF">V5799_014450</name>
    <name evidence="5" type="ORF">V5799_033815</name>
</gene>
<feature type="domain" description="RRM" evidence="4">
    <location>
        <begin position="139"/>
        <end position="214"/>
    </location>
</feature>
<evidence type="ECO:0000313" key="6">
    <source>
        <dbReference type="EMBL" id="KAK8769081.1"/>
    </source>
</evidence>
<dbReference type="AlphaFoldDB" id="A0AAQ4E2Z6"/>
<dbReference type="PANTHER" id="PTHR32343:SF22">
    <property type="entry name" value="LD29830P"/>
    <property type="match status" value="1"/>
</dbReference>
<dbReference type="InterPro" id="IPR012677">
    <property type="entry name" value="Nucleotide-bd_a/b_plait_sf"/>
</dbReference>
<evidence type="ECO:0000259" key="4">
    <source>
        <dbReference type="PROSITE" id="PS50102"/>
    </source>
</evidence>
<organism evidence="6 7">
    <name type="scientific">Amblyomma americanum</name>
    <name type="common">Lone star tick</name>
    <dbReference type="NCBI Taxonomy" id="6943"/>
    <lineage>
        <taxon>Eukaryota</taxon>
        <taxon>Metazoa</taxon>
        <taxon>Ecdysozoa</taxon>
        <taxon>Arthropoda</taxon>
        <taxon>Chelicerata</taxon>
        <taxon>Arachnida</taxon>
        <taxon>Acari</taxon>
        <taxon>Parasitiformes</taxon>
        <taxon>Ixodida</taxon>
        <taxon>Ixodoidea</taxon>
        <taxon>Ixodidae</taxon>
        <taxon>Amblyomminae</taxon>
        <taxon>Amblyomma</taxon>
    </lineage>
</organism>
<reference evidence="6" key="2">
    <citation type="submission" date="2023-03" db="EMBL/GenBank/DDBJ databases">
        <authorList>
            <person name="Thuy-Boun P."/>
        </authorList>
    </citation>
    <scope>NUCLEOTIDE SEQUENCE</scope>
    <source>
        <strain evidence="6">F_SG_1</strain>
        <tissue evidence="6">Salivary glands</tissue>
    </source>
</reference>
<feature type="region of interest" description="Disordered" evidence="3">
    <location>
        <begin position="253"/>
        <end position="450"/>
    </location>
</feature>
<evidence type="ECO:0000313" key="7">
    <source>
        <dbReference type="Proteomes" id="UP001321473"/>
    </source>
</evidence>
<evidence type="ECO:0000256" key="2">
    <source>
        <dbReference type="PROSITE-ProRule" id="PRU00176"/>
    </source>
</evidence>
<keyword evidence="7" id="KW-1185">Reference proteome</keyword>
<feature type="compositionally biased region" description="Basic and acidic residues" evidence="3">
    <location>
        <begin position="408"/>
        <end position="420"/>
    </location>
</feature>
<dbReference type="SUPFAM" id="SSF54928">
    <property type="entry name" value="RNA-binding domain, RBD"/>
    <property type="match status" value="1"/>
</dbReference>
<dbReference type="InterPro" id="IPR035979">
    <property type="entry name" value="RBD_domain_sf"/>
</dbReference>
<reference evidence="6" key="3">
    <citation type="submission" date="2024-02" db="EMBL/GenBank/DDBJ databases">
        <authorList>
            <person name="Mcdaniel E.A."/>
            <person name="Celebi F.M."/>
            <person name="Reiter T."/>
            <person name="Weiss E.C."/>
            <person name="Chou S."/>
        </authorList>
    </citation>
    <scope>NUCLEOTIDE SEQUENCE</scope>
    <source>
        <strain evidence="6">F_SG_1</strain>
        <tissue evidence="6">Salivary glands</tissue>
    </source>
</reference>
<dbReference type="CDD" id="cd12260">
    <property type="entry name" value="RRM2_SREK1"/>
    <property type="match status" value="1"/>
</dbReference>
<comment type="caution">
    <text evidence="6">The sequence shown here is derived from an EMBL/GenBank/DDBJ whole genome shotgun (WGS) entry which is preliminary data.</text>
</comment>
<dbReference type="FunFam" id="3.30.70.330:FF:002264">
    <property type="match status" value="1"/>
</dbReference>
<evidence type="ECO:0000256" key="1">
    <source>
        <dbReference type="ARBA" id="ARBA00022884"/>
    </source>
</evidence>
<dbReference type="CDD" id="cd12259">
    <property type="entry name" value="RRM_SRSF11_SREK1"/>
    <property type="match status" value="1"/>
</dbReference>
<evidence type="ECO:0000313" key="5">
    <source>
        <dbReference type="EMBL" id="KAK8763582.1"/>
    </source>
</evidence>